<reference evidence="1 2" key="1">
    <citation type="submission" date="2019-08" db="EMBL/GenBank/DDBJ databases">
        <authorList>
            <person name="Alioto T."/>
            <person name="Alioto T."/>
            <person name="Gomez Garrido J."/>
        </authorList>
    </citation>
    <scope>NUCLEOTIDE SEQUENCE [LARGE SCALE GENOMIC DNA]</scope>
</reference>
<dbReference type="AlphaFoldDB" id="A0A5E4NT17"/>
<gene>
    <name evidence="1" type="ORF">CINCED_3A002757</name>
</gene>
<accession>A0A5E4NT17</accession>
<dbReference type="Proteomes" id="UP000325440">
    <property type="component" value="Unassembled WGS sequence"/>
</dbReference>
<evidence type="ECO:0000313" key="1">
    <source>
        <dbReference type="EMBL" id="VVC45305.1"/>
    </source>
</evidence>
<protein>
    <submittedName>
        <fullName evidence="1">Uncharacterized protein</fullName>
    </submittedName>
</protein>
<keyword evidence="2" id="KW-1185">Reference proteome</keyword>
<name>A0A5E4NT17_9HEMI</name>
<dbReference type="EMBL" id="CABPRJ010002399">
    <property type="protein sequence ID" value="VVC45305.1"/>
    <property type="molecule type" value="Genomic_DNA"/>
</dbReference>
<evidence type="ECO:0000313" key="2">
    <source>
        <dbReference type="Proteomes" id="UP000325440"/>
    </source>
</evidence>
<proteinExistence type="predicted"/>
<sequence>MASKRKRLSMKEKLRFLNFECVIQIWVFVRLQTRVESDEEKDDTQDQEKDLTPQIGSLQEALTAVQGVREYISSIDTQNISLFTNAVKLQNALIHAITMHRANKCKQAKVTDLFNKC</sequence>
<organism evidence="1 2">
    <name type="scientific">Cinara cedri</name>
    <dbReference type="NCBI Taxonomy" id="506608"/>
    <lineage>
        <taxon>Eukaryota</taxon>
        <taxon>Metazoa</taxon>
        <taxon>Ecdysozoa</taxon>
        <taxon>Arthropoda</taxon>
        <taxon>Hexapoda</taxon>
        <taxon>Insecta</taxon>
        <taxon>Pterygota</taxon>
        <taxon>Neoptera</taxon>
        <taxon>Paraneoptera</taxon>
        <taxon>Hemiptera</taxon>
        <taxon>Sternorrhyncha</taxon>
        <taxon>Aphidomorpha</taxon>
        <taxon>Aphidoidea</taxon>
        <taxon>Aphididae</taxon>
        <taxon>Lachninae</taxon>
        <taxon>Cinara</taxon>
    </lineage>
</organism>